<name>A0A3A6Q338_9BACL</name>
<dbReference type="GO" id="GO:0003677">
    <property type="term" value="F:DNA binding"/>
    <property type="evidence" value="ECO:0007669"/>
    <property type="project" value="UniProtKB-KW"/>
</dbReference>
<dbReference type="OrthoDB" id="3684496at2"/>
<dbReference type="InterPro" id="IPR009057">
    <property type="entry name" value="Homeodomain-like_sf"/>
</dbReference>
<dbReference type="InterPro" id="IPR046348">
    <property type="entry name" value="SIS_dom_sf"/>
</dbReference>
<dbReference type="EMBL" id="QXQB01000002">
    <property type="protein sequence ID" value="RJX40344.1"/>
    <property type="molecule type" value="Genomic_DNA"/>
</dbReference>
<keyword evidence="3" id="KW-0804">Transcription</keyword>
<dbReference type="Gene3D" id="1.10.10.10">
    <property type="entry name" value="Winged helix-like DNA-binding domain superfamily/Winged helix DNA-binding domain"/>
    <property type="match status" value="1"/>
</dbReference>
<dbReference type="GO" id="GO:1901135">
    <property type="term" value="P:carbohydrate derivative metabolic process"/>
    <property type="evidence" value="ECO:0007669"/>
    <property type="project" value="InterPro"/>
</dbReference>
<feature type="domain" description="HTH rpiR-type" evidence="4">
    <location>
        <begin position="11"/>
        <end position="87"/>
    </location>
</feature>
<dbReference type="Pfam" id="PF01380">
    <property type="entry name" value="SIS"/>
    <property type="match status" value="1"/>
</dbReference>
<dbReference type="PROSITE" id="PS51071">
    <property type="entry name" value="HTH_RPIR"/>
    <property type="match status" value="1"/>
</dbReference>
<dbReference type="PROSITE" id="PS51464">
    <property type="entry name" value="SIS"/>
    <property type="match status" value="1"/>
</dbReference>
<organism evidence="6 7">
    <name type="scientific">Paenibacillus pinisoli</name>
    <dbReference type="NCBI Taxonomy" id="1276110"/>
    <lineage>
        <taxon>Bacteria</taxon>
        <taxon>Bacillati</taxon>
        <taxon>Bacillota</taxon>
        <taxon>Bacilli</taxon>
        <taxon>Bacillales</taxon>
        <taxon>Paenibacillaceae</taxon>
        <taxon>Paenibacillus</taxon>
    </lineage>
</organism>
<dbReference type="SUPFAM" id="SSF46689">
    <property type="entry name" value="Homeodomain-like"/>
    <property type="match status" value="1"/>
</dbReference>
<comment type="caution">
    <text evidence="6">The sequence shown here is derived from an EMBL/GenBank/DDBJ whole genome shotgun (WGS) entry which is preliminary data.</text>
</comment>
<dbReference type="CDD" id="cd05013">
    <property type="entry name" value="SIS_RpiR"/>
    <property type="match status" value="1"/>
</dbReference>
<keyword evidence="1" id="KW-0805">Transcription regulation</keyword>
<dbReference type="InterPro" id="IPR036388">
    <property type="entry name" value="WH-like_DNA-bd_sf"/>
</dbReference>
<gene>
    <name evidence="6" type="ORF">D3P09_13425</name>
</gene>
<dbReference type="PROSITE" id="PS00356">
    <property type="entry name" value="HTH_LACI_1"/>
    <property type="match status" value="1"/>
</dbReference>
<dbReference type="SUPFAM" id="SSF53697">
    <property type="entry name" value="SIS domain"/>
    <property type="match status" value="1"/>
</dbReference>
<feature type="domain" description="SIS" evidence="5">
    <location>
        <begin position="131"/>
        <end position="271"/>
    </location>
</feature>
<dbReference type="InterPro" id="IPR000281">
    <property type="entry name" value="HTH_RpiR"/>
</dbReference>
<dbReference type="PANTHER" id="PTHR30514">
    <property type="entry name" value="GLUCOKINASE"/>
    <property type="match status" value="1"/>
</dbReference>
<sequence>MSKLKGFSEGANTLLVISSIYESLTKTEKKIADVIRKDPEAVVYVTLTDLAEMAGVGETSVLRLCRKIGFKGYQEFKLALAQDLVVPIKNVHSQIDESDNLHDIAAKITAENTKSIENTLNLLDMEQMEKAIEAIGTSKKLYFFGVGSSANTAMDGKYRFMRLGYNTEVVTDPHIMAMNAILMEEGDVLFAVSTSGSTKDIVDAVKIAKQKSVFFICLTSHLRSPLTQYADVVLLSKSRETPLQGGAFSSKLSQIHVLDILSTATAIRYRTKAYDALEKTSMAVVHKIY</sequence>
<dbReference type="Proteomes" id="UP000267798">
    <property type="component" value="Unassembled WGS sequence"/>
</dbReference>
<keyword evidence="7" id="KW-1185">Reference proteome</keyword>
<dbReference type="AlphaFoldDB" id="A0A3A6Q338"/>
<dbReference type="GO" id="GO:0097367">
    <property type="term" value="F:carbohydrate derivative binding"/>
    <property type="evidence" value="ECO:0007669"/>
    <property type="project" value="InterPro"/>
</dbReference>
<dbReference type="InterPro" id="IPR047640">
    <property type="entry name" value="RpiR-like"/>
</dbReference>
<dbReference type="Pfam" id="PF01418">
    <property type="entry name" value="HTH_6"/>
    <property type="match status" value="1"/>
</dbReference>
<proteinExistence type="predicted"/>
<evidence type="ECO:0000259" key="5">
    <source>
        <dbReference type="PROSITE" id="PS51464"/>
    </source>
</evidence>
<dbReference type="InterPro" id="IPR001347">
    <property type="entry name" value="SIS_dom"/>
</dbReference>
<evidence type="ECO:0000256" key="2">
    <source>
        <dbReference type="ARBA" id="ARBA00023125"/>
    </source>
</evidence>
<dbReference type="GO" id="GO:0003700">
    <property type="term" value="F:DNA-binding transcription factor activity"/>
    <property type="evidence" value="ECO:0007669"/>
    <property type="project" value="InterPro"/>
</dbReference>
<protein>
    <submittedName>
        <fullName evidence="6">MurR/RpiR family transcriptional regulator</fullName>
    </submittedName>
</protein>
<dbReference type="PANTHER" id="PTHR30514:SF1">
    <property type="entry name" value="HTH-TYPE TRANSCRIPTIONAL REGULATOR HEXR-RELATED"/>
    <property type="match status" value="1"/>
</dbReference>
<dbReference type="RefSeq" id="WP_120110571.1">
    <property type="nucleotide sequence ID" value="NZ_QXQB01000002.1"/>
</dbReference>
<accession>A0A3A6Q338</accession>
<evidence type="ECO:0000259" key="4">
    <source>
        <dbReference type="PROSITE" id="PS51071"/>
    </source>
</evidence>
<dbReference type="Gene3D" id="3.40.50.10490">
    <property type="entry name" value="Glucose-6-phosphate isomerase like protein, domain 1"/>
    <property type="match status" value="1"/>
</dbReference>
<evidence type="ECO:0000256" key="3">
    <source>
        <dbReference type="ARBA" id="ARBA00023163"/>
    </source>
</evidence>
<dbReference type="InterPro" id="IPR035472">
    <property type="entry name" value="RpiR-like_SIS"/>
</dbReference>
<evidence type="ECO:0000313" key="6">
    <source>
        <dbReference type="EMBL" id="RJX40344.1"/>
    </source>
</evidence>
<evidence type="ECO:0000313" key="7">
    <source>
        <dbReference type="Proteomes" id="UP000267798"/>
    </source>
</evidence>
<evidence type="ECO:0000256" key="1">
    <source>
        <dbReference type="ARBA" id="ARBA00023015"/>
    </source>
</evidence>
<keyword evidence="2" id="KW-0238">DNA-binding</keyword>
<reference evidence="6 7" key="1">
    <citation type="submission" date="2018-09" db="EMBL/GenBank/DDBJ databases">
        <title>Paenibacillus aracenensis nov. sp. isolated from a cave in southern Spain.</title>
        <authorList>
            <person name="Jurado V."/>
            <person name="Gutierrez-Patricio S."/>
            <person name="Gonzalez-Pimentel J.L."/>
            <person name="Miller A.Z."/>
            <person name="Laiz L."/>
            <person name="Saiz-Jimenez C."/>
        </authorList>
    </citation>
    <scope>NUCLEOTIDE SEQUENCE [LARGE SCALE GENOMIC DNA]</scope>
    <source>
        <strain evidence="6 7">JCM 19203</strain>
    </source>
</reference>